<evidence type="ECO:0000313" key="2">
    <source>
        <dbReference type="Proteomes" id="UP001221838"/>
    </source>
</evidence>
<gene>
    <name evidence="1" type="ORF">POL68_03260</name>
</gene>
<keyword evidence="2" id="KW-1185">Reference proteome</keyword>
<comment type="caution">
    <text evidence="1">The sequence shown here is derived from an EMBL/GenBank/DDBJ whole genome shotgun (WGS) entry which is preliminary data.</text>
</comment>
<accession>A0ABT5D313</accession>
<evidence type="ECO:0000313" key="1">
    <source>
        <dbReference type="EMBL" id="MDC0707480.1"/>
    </source>
</evidence>
<organism evidence="1 2">
    <name type="scientific">Stigmatella ashevillensis</name>
    <dbReference type="NCBI Taxonomy" id="2995309"/>
    <lineage>
        <taxon>Bacteria</taxon>
        <taxon>Pseudomonadati</taxon>
        <taxon>Myxococcota</taxon>
        <taxon>Myxococcia</taxon>
        <taxon>Myxococcales</taxon>
        <taxon>Cystobacterineae</taxon>
        <taxon>Archangiaceae</taxon>
        <taxon>Stigmatella</taxon>
    </lineage>
</organism>
<dbReference type="EMBL" id="JAQNDM010000001">
    <property type="protein sequence ID" value="MDC0707480.1"/>
    <property type="molecule type" value="Genomic_DNA"/>
</dbReference>
<dbReference type="Proteomes" id="UP001221838">
    <property type="component" value="Unassembled WGS sequence"/>
</dbReference>
<dbReference type="InterPro" id="IPR021815">
    <property type="entry name" value="TsiV"/>
</dbReference>
<name>A0ABT5D313_9BACT</name>
<dbReference type="Pfam" id="PF11876">
    <property type="entry name" value="TsiV"/>
    <property type="match status" value="1"/>
</dbReference>
<protein>
    <submittedName>
        <fullName evidence="1">DUF3396 domain-containing protein</fullName>
    </submittedName>
</protein>
<sequence>MEAYLSAIGPSAIGWYIDPEGEYQKLDGTGWVLTRQKLREGRGGITRLYDAPGSGEPYRFEYYGKDLLTPALHDTQNATCALSCWLPTEFLEEHGPHRVRELALQIARPLPYCSGYAGLSFNGELDLVGVEQKIAPHCFRHPGIDVPCLESLGWTLGTRFRGPAWLTFLGQPLLGELGGPAALRSRLHAAGTTVQEMEGDKVFITLGPWPEAGDTSRGDNLPPYRELAHVLAPWLFHEPNGQMPCLRDEDVRHWERRFLD</sequence>
<reference evidence="1 2" key="1">
    <citation type="submission" date="2022-11" db="EMBL/GenBank/DDBJ databases">
        <title>Minimal conservation of predation-associated metabolite biosynthetic gene clusters underscores biosynthetic potential of Myxococcota including descriptions for ten novel species: Archangium lansinium sp. nov., Myxococcus landrumus sp. nov., Nannocystis bai.</title>
        <authorList>
            <person name="Ahearne A."/>
            <person name="Stevens C."/>
            <person name="Dowd S."/>
        </authorList>
    </citation>
    <scope>NUCLEOTIDE SEQUENCE [LARGE SCALE GENOMIC DNA]</scope>
    <source>
        <strain evidence="1 2">NCWAL01</strain>
    </source>
</reference>
<dbReference type="RefSeq" id="WP_272134697.1">
    <property type="nucleotide sequence ID" value="NZ_JAQNDM010000001.1"/>
</dbReference>
<proteinExistence type="predicted"/>